<dbReference type="EC" id="4.2.1.33" evidence="10"/>
<dbReference type="InterPro" id="IPR000573">
    <property type="entry name" value="AconitaseA/IPMdHydase_ssu_swvl"/>
</dbReference>
<dbReference type="EMBL" id="CP003903">
    <property type="protein sequence ID" value="AGC03416.1"/>
    <property type="molecule type" value="Genomic_DNA"/>
</dbReference>
<keyword evidence="8 10" id="KW-0456">Lyase</keyword>
<keyword evidence="9 10" id="KW-0100">Branched-chain amino acid biosynthesis</keyword>
<organism evidence="12 13">
    <name type="scientific">Candidatus Blochmanniella chromaiodes str. 640</name>
    <dbReference type="NCBI Taxonomy" id="1240471"/>
    <lineage>
        <taxon>Bacteria</taxon>
        <taxon>Pseudomonadati</taxon>
        <taxon>Pseudomonadota</taxon>
        <taxon>Gammaproteobacteria</taxon>
        <taxon>Enterobacterales</taxon>
        <taxon>Enterobacteriaceae</taxon>
        <taxon>ant endosymbionts</taxon>
        <taxon>Candidatus Blochmanniella</taxon>
    </lineage>
</organism>
<dbReference type="InterPro" id="IPR004431">
    <property type="entry name" value="3-IsopropMal_deHydase_ssu"/>
</dbReference>
<dbReference type="InterPro" id="IPR033940">
    <property type="entry name" value="IPMI_Swivel"/>
</dbReference>
<comment type="similarity">
    <text evidence="4 10">Belongs to the LeuD family. LeuD type 1 subfamily.</text>
</comment>
<comment type="subunit">
    <text evidence="5 10">Heterodimer of LeuC and LeuD.</text>
</comment>
<proteinExistence type="inferred from homology"/>
<evidence type="ECO:0000256" key="3">
    <source>
        <dbReference type="ARBA" id="ARBA00004729"/>
    </source>
</evidence>
<dbReference type="HAMAP" id="MF_01031">
    <property type="entry name" value="LeuD_type1"/>
    <property type="match status" value="1"/>
</dbReference>
<accession>A0ABN4AXF7</accession>
<name>A0ABN4AXF7_9ENTR</name>
<evidence type="ECO:0000313" key="13">
    <source>
        <dbReference type="Proteomes" id="UP000011067"/>
    </source>
</evidence>
<evidence type="ECO:0000259" key="11">
    <source>
        <dbReference type="Pfam" id="PF00694"/>
    </source>
</evidence>
<evidence type="ECO:0000256" key="4">
    <source>
        <dbReference type="ARBA" id="ARBA00009845"/>
    </source>
</evidence>
<evidence type="ECO:0000256" key="7">
    <source>
        <dbReference type="ARBA" id="ARBA00022605"/>
    </source>
</evidence>
<dbReference type="Gene3D" id="3.20.19.10">
    <property type="entry name" value="Aconitase, domain 4"/>
    <property type="match status" value="1"/>
</dbReference>
<comment type="pathway">
    <text evidence="3 10">Amino-acid biosynthesis; L-leucine biosynthesis; L-leucine from 3-methyl-2-oxobutanoate: step 2/4.</text>
</comment>
<sequence>MIQFIQHTGIVLPLDISDIDTDTIIPKQFLKAITRSNFGLYLFFNWRFLENTPKILNPNFVLNDPCYKHASILLTQRNFGCGSSREHAVWALMDYGFKVIIAPSFADIFHKNSFNNRLLLITLSELKINDLFKEIATQKKGISFTVNLHEQIIYMHNKKKCFFEINDFHKRCILNNIDNISLTLQYDAAIKKYENNQPSYLK</sequence>
<feature type="domain" description="Aconitase A/isopropylmalate dehydratase small subunit swivel" evidence="11">
    <location>
        <begin position="3"/>
        <end position="125"/>
    </location>
</feature>
<comment type="function">
    <text evidence="2 10">Catalyzes the isomerization between 2-isopropylmalate and 3-isopropylmalate, via the formation of 2-isopropylmaleate.</text>
</comment>
<evidence type="ECO:0000256" key="10">
    <source>
        <dbReference type="HAMAP-Rule" id="MF_01031"/>
    </source>
</evidence>
<dbReference type="RefSeq" id="WP_015344424.1">
    <property type="nucleotide sequence ID" value="NC_020075.1"/>
</dbReference>
<evidence type="ECO:0000256" key="1">
    <source>
        <dbReference type="ARBA" id="ARBA00000491"/>
    </source>
</evidence>
<dbReference type="SUPFAM" id="SSF52016">
    <property type="entry name" value="LeuD/IlvD-like"/>
    <property type="match status" value="1"/>
</dbReference>
<dbReference type="PANTHER" id="PTHR43345">
    <property type="entry name" value="3-ISOPROPYLMALATE DEHYDRATASE SMALL SUBUNIT 2-RELATED-RELATED"/>
    <property type="match status" value="1"/>
</dbReference>
<evidence type="ECO:0000256" key="8">
    <source>
        <dbReference type="ARBA" id="ARBA00023239"/>
    </source>
</evidence>
<dbReference type="InterPro" id="IPR050075">
    <property type="entry name" value="LeuD"/>
</dbReference>
<evidence type="ECO:0000256" key="5">
    <source>
        <dbReference type="ARBA" id="ARBA00011271"/>
    </source>
</evidence>
<protein>
    <recommendedName>
        <fullName evidence="10">3-isopropylmalate dehydratase small subunit</fullName>
        <ecNumber evidence="10">4.2.1.33</ecNumber>
    </recommendedName>
    <alternativeName>
        <fullName evidence="10">Alpha-IPM isomerase</fullName>
        <shortName evidence="10">IPMI</shortName>
    </alternativeName>
    <alternativeName>
        <fullName evidence="10">Isopropylmalate isomerase</fullName>
    </alternativeName>
</protein>
<keyword evidence="7 10" id="KW-0028">Amino-acid biosynthesis</keyword>
<reference evidence="12 13" key="1">
    <citation type="journal article" date="2013" name="Genome Biol. Evol.">
        <title>Sequence context of indel mutations and their effect on protein evolution in a bacterial endosymbiont.</title>
        <authorList>
            <person name="Williams L.E."/>
            <person name="Wernegreen J.J."/>
        </authorList>
    </citation>
    <scope>NUCLEOTIDE SEQUENCE [LARGE SCALE GENOMIC DNA]</scope>
    <source>
        <strain evidence="12 13">640</strain>
    </source>
</reference>
<evidence type="ECO:0000313" key="12">
    <source>
        <dbReference type="EMBL" id="AGC03416.1"/>
    </source>
</evidence>
<evidence type="ECO:0000256" key="6">
    <source>
        <dbReference type="ARBA" id="ARBA00022430"/>
    </source>
</evidence>
<dbReference type="NCBIfam" id="TIGR00171">
    <property type="entry name" value="leuD"/>
    <property type="match status" value="1"/>
</dbReference>
<evidence type="ECO:0000256" key="2">
    <source>
        <dbReference type="ARBA" id="ARBA00002695"/>
    </source>
</evidence>
<keyword evidence="6 10" id="KW-0432">Leucine biosynthesis</keyword>
<dbReference type="PANTHER" id="PTHR43345:SF5">
    <property type="entry name" value="3-ISOPROPYLMALATE DEHYDRATASE SMALL SUBUNIT"/>
    <property type="match status" value="1"/>
</dbReference>
<keyword evidence="13" id="KW-1185">Reference proteome</keyword>
<dbReference type="Proteomes" id="UP000011067">
    <property type="component" value="Chromosome"/>
</dbReference>
<evidence type="ECO:0000256" key="9">
    <source>
        <dbReference type="ARBA" id="ARBA00023304"/>
    </source>
</evidence>
<dbReference type="Pfam" id="PF00694">
    <property type="entry name" value="Aconitase_C"/>
    <property type="match status" value="1"/>
</dbReference>
<dbReference type="CDD" id="cd01577">
    <property type="entry name" value="IPMI_Swivel"/>
    <property type="match status" value="1"/>
</dbReference>
<comment type="catalytic activity">
    <reaction evidence="1 10">
        <text>(2R,3S)-3-isopropylmalate = (2S)-2-isopropylmalate</text>
        <dbReference type="Rhea" id="RHEA:32287"/>
        <dbReference type="ChEBI" id="CHEBI:1178"/>
        <dbReference type="ChEBI" id="CHEBI:35121"/>
        <dbReference type="EC" id="4.2.1.33"/>
    </reaction>
</comment>
<dbReference type="InterPro" id="IPR015928">
    <property type="entry name" value="Aconitase/3IPM_dehydase_swvl"/>
</dbReference>
<dbReference type="NCBIfam" id="NF002458">
    <property type="entry name" value="PRK01641.1"/>
    <property type="match status" value="1"/>
</dbReference>
<gene>
    <name evidence="10 12" type="primary">leuD</name>
    <name evidence="12" type="ORF">BCHRO640_135</name>
</gene>